<feature type="domain" description="DUF4130" evidence="1">
    <location>
        <begin position="35"/>
        <end position="133"/>
    </location>
</feature>
<dbReference type="InterPro" id="IPR025404">
    <property type="entry name" value="DUF4130"/>
</dbReference>
<gene>
    <name evidence="2" type="ORF">D3871_01570</name>
</gene>
<dbReference type="AlphaFoldDB" id="A0A3A3FQ85"/>
<reference evidence="3" key="1">
    <citation type="submission" date="2018-09" db="EMBL/GenBank/DDBJ databases">
        <authorList>
            <person name="Zhu H."/>
        </authorList>
    </citation>
    <scope>NUCLEOTIDE SEQUENCE [LARGE SCALE GENOMIC DNA]</scope>
    <source>
        <strain evidence="3">K1R23-30</strain>
    </source>
</reference>
<keyword evidence="3" id="KW-1185">Reference proteome</keyword>
<accession>A0A3A3FQ85</accession>
<evidence type="ECO:0000313" key="2">
    <source>
        <dbReference type="EMBL" id="RJF97364.1"/>
    </source>
</evidence>
<evidence type="ECO:0000313" key="3">
    <source>
        <dbReference type="Proteomes" id="UP000265955"/>
    </source>
</evidence>
<sequence length="163" mass="18744">MPPLMFPRYRYRDACWPCSKVPPIAGLFCQGVVTLEREKHKIHASLRLRERPAAEDDPRFVAWFKAEHFSSRMGPRSWLIATPKGSAMWDRRRLHVDAPVALAICRSTFNPARLNTGAMELHMPVRYRKNLPERKLIPEPASRSACRHDECVADRAASGGRRR</sequence>
<organism evidence="2 3">
    <name type="scientific">Noviherbaspirillum saxi</name>
    <dbReference type="NCBI Taxonomy" id="2320863"/>
    <lineage>
        <taxon>Bacteria</taxon>
        <taxon>Pseudomonadati</taxon>
        <taxon>Pseudomonadota</taxon>
        <taxon>Betaproteobacteria</taxon>
        <taxon>Burkholderiales</taxon>
        <taxon>Oxalobacteraceae</taxon>
        <taxon>Noviherbaspirillum</taxon>
    </lineage>
</organism>
<proteinExistence type="predicted"/>
<protein>
    <submittedName>
        <fullName evidence="2">DUF4130 domain-containing protein</fullName>
    </submittedName>
</protein>
<dbReference type="Pfam" id="PF13566">
    <property type="entry name" value="DUF4130"/>
    <property type="match status" value="1"/>
</dbReference>
<comment type="caution">
    <text evidence="2">The sequence shown here is derived from an EMBL/GenBank/DDBJ whole genome shotgun (WGS) entry which is preliminary data.</text>
</comment>
<name>A0A3A3FQ85_9BURK</name>
<evidence type="ECO:0000259" key="1">
    <source>
        <dbReference type="Pfam" id="PF13566"/>
    </source>
</evidence>
<dbReference type="EMBL" id="QYUO01000001">
    <property type="protein sequence ID" value="RJF97364.1"/>
    <property type="molecule type" value="Genomic_DNA"/>
</dbReference>
<dbReference type="Proteomes" id="UP000265955">
    <property type="component" value="Unassembled WGS sequence"/>
</dbReference>